<dbReference type="AlphaFoldDB" id="A0A6J8EQ50"/>
<evidence type="ECO:0000313" key="2">
    <source>
        <dbReference type="Proteomes" id="UP000507470"/>
    </source>
</evidence>
<gene>
    <name evidence="1" type="ORF">MCOR_54078</name>
</gene>
<protein>
    <submittedName>
        <fullName evidence="1">Uncharacterized protein</fullName>
    </submittedName>
</protein>
<accession>A0A6J8EQ50</accession>
<dbReference type="Proteomes" id="UP000507470">
    <property type="component" value="Unassembled WGS sequence"/>
</dbReference>
<proteinExistence type="predicted"/>
<name>A0A6J8EQ50_MYTCO</name>
<dbReference type="EMBL" id="CACVKT020009473">
    <property type="protein sequence ID" value="CAC5422006.1"/>
    <property type="molecule type" value="Genomic_DNA"/>
</dbReference>
<sequence length="177" mass="20919">MEDCIKIIRTVTDSDDYFFMQTHSQRLKKTINCDFDAFRQKKHNIDELSLYEKIIKEIDFIDQDPYRTNDEFEKMKENGHVLIGYDALNLAWKQCYFDVTFMLAELPVLPKPAALELCIDNSQKLVSFHPFLYGLLLEFLWHEKYGSGNEGKKSVLEKMEKCVLKFQMNKSLEDLIL</sequence>
<keyword evidence="2" id="KW-1185">Reference proteome</keyword>
<reference evidence="1 2" key="1">
    <citation type="submission" date="2020-06" db="EMBL/GenBank/DDBJ databases">
        <authorList>
            <person name="Li R."/>
            <person name="Bekaert M."/>
        </authorList>
    </citation>
    <scope>NUCLEOTIDE SEQUENCE [LARGE SCALE GENOMIC DNA]</scope>
    <source>
        <strain evidence="2">wild</strain>
    </source>
</reference>
<evidence type="ECO:0000313" key="1">
    <source>
        <dbReference type="EMBL" id="CAC5422006.1"/>
    </source>
</evidence>
<organism evidence="1 2">
    <name type="scientific">Mytilus coruscus</name>
    <name type="common">Sea mussel</name>
    <dbReference type="NCBI Taxonomy" id="42192"/>
    <lineage>
        <taxon>Eukaryota</taxon>
        <taxon>Metazoa</taxon>
        <taxon>Spiralia</taxon>
        <taxon>Lophotrochozoa</taxon>
        <taxon>Mollusca</taxon>
        <taxon>Bivalvia</taxon>
        <taxon>Autobranchia</taxon>
        <taxon>Pteriomorphia</taxon>
        <taxon>Mytilida</taxon>
        <taxon>Mytiloidea</taxon>
        <taxon>Mytilidae</taxon>
        <taxon>Mytilinae</taxon>
        <taxon>Mytilus</taxon>
    </lineage>
</organism>